<evidence type="ECO:0000313" key="3">
    <source>
        <dbReference type="Proteomes" id="UP000727407"/>
    </source>
</evidence>
<keyword evidence="3" id="KW-1185">Reference proteome</keyword>
<sequence>MTAVQHYVTFEYLTMLRHQPLLLMEETQPSLQNPGRHPQIPFPMHDAESMET</sequence>
<dbReference type="AlphaFoldDB" id="A0A8J4U8U2"/>
<dbReference type="EMBL" id="QNUK01000094">
    <property type="protein sequence ID" value="KAF5902273.1"/>
    <property type="molecule type" value="Genomic_DNA"/>
</dbReference>
<comment type="caution">
    <text evidence="2">The sequence shown here is derived from an EMBL/GenBank/DDBJ whole genome shotgun (WGS) entry which is preliminary data.</text>
</comment>
<reference evidence="2" key="1">
    <citation type="submission" date="2020-07" db="EMBL/GenBank/DDBJ databases">
        <title>Clarias magur genome sequencing, assembly and annotation.</title>
        <authorList>
            <person name="Kushwaha B."/>
            <person name="Kumar R."/>
            <person name="Das P."/>
            <person name="Joshi C.G."/>
            <person name="Kumar D."/>
            <person name="Nagpure N.S."/>
            <person name="Pandey M."/>
            <person name="Agarwal S."/>
            <person name="Srivastava S."/>
            <person name="Singh M."/>
            <person name="Sahoo L."/>
            <person name="Jayasankar P."/>
            <person name="Meher P.K."/>
            <person name="Koringa P.G."/>
            <person name="Iquebal M.A."/>
            <person name="Das S.P."/>
            <person name="Bit A."/>
            <person name="Patnaik S."/>
            <person name="Patel N."/>
            <person name="Shah T.M."/>
            <person name="Hinsu A."/>
            <person name="Jena J.K."/>
        </authorList>
    </citation>
    <scope>NUCLEOTIDE SEQUENCE</scope>
    <source>
        <strain evidence="2">CIFAMagur01</strain>
        <tissue evidence="2">Testis</tissue>
    </source>
</reference>
<dbReference type="Proteomes" id="UP000727407">
    <property type="component" value="Unassembled WGS sequence"/>
</dbReference>
<gene>
    <name evidence="2" type="ORF">DAT39_008000</name>
</gene>
<proteinExistence type="predicted"/>
<accession>A0A8J4U8U2</accession>
<name>A0A8J4U8U2_CLAMG</name>
<evidence type="ECO:0000256" key="1">
    <source>
        <dbReference type="SAM" id="MobiDB-lite"/>
    </source>
</evidence>
<feature type="region of interest" description="Disordered" evidence="1">
    <location>
        <begin position="29"/>
        <end position="52"/>
    </location>
</feature>
<organism evidence="2 3">
    <name type="scientific">Clarias magur</name>
    <name type="common">Asian catfish</name>
    <name type="synonym">Macropteronotus magur</name>
    <dbReference type="NCBI Taxonomy" id="1594786"/>
    <lineage>
        <taxon>Eukaryota</taxon>
        <taxon>Metazoa</taxon>
        <taxon>Chordata</taxon>
        <taxon>Craniata</taxon>
        <taxon>Vertebrata</taxon>
        <taxon>Euteleostomi</taxon>
        <taxon>Actinopterygii</taxon>
        <taxon>Neopterygii</taxon>
        <taxon>Teleostei</taxon>
        <taxon>Ostariophysi</taxon>
        <taxon>Siluriformes</taxon>
        <taxon>Clariidae</taxon>
        <taxon>Clarias</taxon>
    </lineage>
</organism>
<evidence type="ECO:0000313" key="2">
    <source>
        <dbReference type="EMBL" id="KAF5902273.1"/>
    </source>
</evidence>
<protein>
    <submittedName>
        <fullName evidence="2">Uncharacterized protein</fullName>
    </submittedName>
</protein>